<keyword evidence="2" id="KW-1185">Reference proteome</keyword>
<comment type="caution">
    <text evidence="1">The sequence shown here is derived from an EMBL/GenBank/DDBJ whole genome shotgun (WGS) entry which is preliminary data.</text>
</comment>
<dbReference type="Proteomes" id="UP000324222">
    <property type="component" value="Unassembled WGS sequence"/>
</dbReference>
<sequence>MKVLKSAAAAFHVTCQVDFRNTKPINTHQTPHTGNHNHHHNLMPLLTHCPITHLTIYPIYTFTTNTELDSSISVSVPLTDEEGIAISIIGWICTERYSCLYLV</sequence>
<name>A0A5B7EBZ4_PORTR</name>
<proteinExistence type="predicted"/>
<gene>
    <name evidence="1" type="ORF">E2C01_024157</name>
</gene>
<reference evidence="1 2" key="1">
    <citation type="submission" date="2019-05" db="EMBL/GenBank/DDBJ databases">
        <title>Another draft genome of Portunus trituberculatus and its Hox gene families provides insights of decapod evolution.</title>
        <authorList>
            <person name="Jeong J.-H."/>
            <person name="Song I."/>
            <person name="Kim S."/>
            <person name="Choi T."/>
            <person name="Kim D."/>
            <person name="Ryu S."/>
            <person name="Kim W."/>
        </authorList>
    </citation>
    <scope>NUCLEOTIDE SEQUENCE [LARGE SCALE GENOMIC DNA]</scope>
    <source>
        <tissue evidence="1">Muscle</tissue>
    </source>
</reference>
<evidence type="ECO:0000313" key="1">
    <source>
        <dbReference type="EMBL" id="MPC30885.1"/>
    </source>
</evidence>
<organism evidence="1 2">
    <name type="scientific">Portunus trituberculatus</name>
    <name type="common">Swimming crab</name>
    <name type="synonym">Neptunus trituberculatus</name>
    <dbReference type="NCBI Taxonomy" id="210409"/>
    <lineage>
        <taxon>Eukaryota</taxon>
        <taxon>Metazoa</taxon>
        <taxon>Ecdysozoa</taxon>
        <taxon>Arthropoda</taxon>
        <taxon>Crustacea</taxon>
        <taxon>Multicrustacea</taxon>
        <taxon>Malacostraca</taxon>
        <taxon>Eumalacostraca</taxon>
        <taxon>Eucarida</taxon>
        <taxon>Decapoda</taxon>
        <taxon>Pleocyemata</taxon>
        <taxon>Brachyura</taxon>
        <taxon>Eubrachyura</taxon>
        <taxon>Portunoidea</taxon>
        <taxon>Portunidae</taxon>
        <taxon>Portuninae</taxon>
        <taxon>Portunus</taxon>
    </lineage>
</organism>
<dbReference type="EMBL" id="VSRR010002334">
    <property type="protein sequence ID" value="MPC30885.1"/>
    <property type="molecule type" value="Genomic_DNA"/>
</dbReference>
<dbReference type="AlphaFoldDB" id="A0A5B7EBZ4"/>
<evidence type="ECO:0000313" key="2">
    <source>
        <dbReference type="Proteomes" id="UP000324222"/>
    </source>
</evidence>
<accession>A0A5B7EBZ4</accession>
<protein>
    <submittedName>
        <fullName evidence="1">Uncharacterized protein</fullName>
    </submittedName>
</protein>